<reference evidence="6 7" key="1">
    <citation type="journal article" date="2011" name="J. Bacteriol.">
        <title>Complete Genome Sequence of the Type Strain Pseudomonas stutzeri CGMCC 1.1803.</title>
        <authorList>
            <person name="Chen M."/>
            <person name="Yan Y."/>
            <person name="Zhang W."/>
            <person name="Lu W."/>
            <person name="Wang J."/>
            <person name="Ping S."/>
            <person name="Lin M."/>
        </authorList>
    </citation>
    <scope>NUCLEOTIDE SEQUENCE [LARGE SCALE GENOMIC DNA]</scope>
    <source>
        <strain evidence="7">ATCC 17588 / DSM 5190 / CCUG 11256 / JCM 5965 / LMG 11199 / NCIMB 11358 / Stanier 221</strain>
    </source>
</reference>
<evidence type="ECO:0000256" key="4">
    <source>
        <dbReference type="ARBA" id="ARBA00023136"/>
    </source>
</evidence>
<evidence type="ECO:0000256" key="5">
    <source>
        <dbReference type="SAM" id="Phobius"/>
    </source>
</evidence>
<comment type="subcellular location">
    <subcellularLocation>
        <location evidence="1">Membrane</location>
        <topology evidence="1">Single-pass membrane protein</topology>
    </subcellularLocation>
</comment>
<proteinExistence type="predicted"/>
<keyword evidence="3 5" id="KW-1133">Transmembrane helix</keyword>
<feature type="transmembrane region" description="Helical" evidence="5">
    <location>
        <begin position="44"/>
        <end position="64"/>
    </location>
</feature>
<reference evidence="7" key="3">
    <citation type="submission" date="2011-06" db="EMBL/GenBank/DDBJ databases">
        <title>Complete genome sequence of Pseudomonas stutzeri strain CGMCC 1.1803.</title>
        <authorList>
            <person name="Yan Y."/>
            <person name="Chen M."/>
            <person name="Lu W."/>
            <person name="Zhang W."/>
            <person name="Ping S."/>
            <person name="Lin M."/>
        </authorList>
    </citation>
    <scope>NUCLEOTIDE SEQUENCE [LARGE SCALE GENOMIC DNA]</scope>
    <source>
        <strain evidence="7">ATCC 17588 / DSM 5190 / CCUG 11256 / JCM 5965 / LMG 11199 / NCIMB 11358 / Stanier 221</strain>
    </source>
</reference>
<dbReference type="KEGG" id="psz:PSTAB_0779"/>
<evidence type="ECO:0000256" key="3">
    <source>
        <dbReference type="ARBA" id="ARBA00022989"/>
    </source>
</evidence>
<accession>F8HAJ9</accession>
<dbReference type="InterPro" id="IPR007343">
    <property type="entry name" value="Uncharacterised_pept_Zn_put"/>
</dbReference>
<dbReference type="HOGENOM" id="CLU_059329_0_0_6"/>
<evidence type="ECO:0000313" key="6">
    <source>
        <dbReference type="EMBL" id="AEJ04060.1"/>
    </source>
</evidence>
<dbReference type="PANTHER" id="PTHR30168">
    <property type="entry name" value="PUTATIVE MEMBRANE PROTEIN YPFJ"/>
    <property type="match status" value="1"/>
</dbReference>
<evidence type="ECO:0000256" key="2">
    <source>
        <dbReference type="ARBA" id="ARBA00022692"/>
    </source>
</evidence>
<evidence type="ECO:0000256" key="1">
    <source>
        <dbReference type="ARBA" id="ARBA00004167"/>
    </source>
</evidence>
<dbReference type="PANTHER" id="PTHR30168:SF0">
    <property type="entry name" value="INNER MEMBRANE PROTEIN"/>
    <property type="match status" value="1"/>
</dbReference>
<organism evidence="6 7">
    <name type="scientific">Stutzerimonas stutzeri (strain ATCC 17588 / DSM 5190 / CCUG 11256 / JCM 5965 / LMG 11199 / NBRC 14165 / NCIMB 11358 / Stanier 221)</name>
    <name type="common">Pseudomonas stutzeri</name>
    <dbReference type="NCBI Taxonomy" id="96563"/>
    <lineage>
        <taxon>Bacteria</taxon>
        <taxon>Pseudomonadati</taxon>
        <taxon>Pseudomonadota</taxon>
        <taxon>Gammaproteobacteria</taxon>
        <taxon>Pseudomonadales</taxon>
        <taxon>Pseudomonadaceae</taxon>
        <taxon>Stutzerimonas</taxon>
    </lineage>
</organism>
<dbReference type="GO" id="GO:0016020">
    <property type="term" value="C:membrane"/>
    <property type="evidence" value="ECO:0007669"/>
    <property type="project" value="UniProtKB-SubCell"/>
</dbReference>
<dbReference type="Proteomes" id="UP000008932">
    <property type="component" value="Chromosome"/>
</dbReference>
<evidence type="ECO:0000313" key="7">
    <source>
        <dbReference type="Proteomes" id="UP000008932"/>
    </source>
</evidence>
<dbReference type="AlphaFoldDB" id="F8HAJ9"/>
<gene>
    <name evidence="6" type="ordered locus">PSTAB_0779</name>
</gene>
<keyword evidence="4 5" id="KW-0472">Membrane</keyword>
<protein>
    <submittedName>
        <fullName evidence="6">Zinc metallopeptidase, putative</fullName>
    </submittedName>
</protein>
<reference key="2">
    <citation type="submission" date="2011-06" db="EMBL/GenBank/DDBJ databases">
        <title>Complete Genome Sequence of Pseudomonas stutzeri Strain CGMCC 1.1803.</title>
        <authorList>
            <person name="Yan Y."/>
            <person name="Chen M."/>
            <person name="Lu W."/>
            <person name="Zhang W."/>
            <person name="Ping S."/>
            <person name="Lin M."/>
        </authorList>
    </citation>
    <scope>NUCLEOTIDE SEQUENCE</scope>
    <source>
        <strain>ATCC 17588</strain>
    </source>
</reference>
<keyword evidence="2 5" id="KW-0812">Transmembrane</keyword>
<dbReference type="Pfam" id="PF04228">
    <property type="entry name" value="Zn_peptidase"/>
    <property type="match status" value="1"/>
</dbReference>
<name>F8HAJ9_STUS2</name>
<dbReference type="SUPFAM" id="SSF55486">
    <property type="entry name" value="Metalloproteases ('zincins'), catalytic domain"/>
    <property type="match status" value="1"/>
</dbReference>
<sequence>MESAGRFAAAGAPIHPPEGQLMRWNRARRSDNVVDARGRSGMRLGGGLGLGGIAIVVVIGLLSGQDPLQILGQLANQGGPAVSQQGQRPAGDDPQVEFVRAVLGDTEDTWRALFQQNGAQYRDPTLVLFRGGVNSACGFASSAVGPFYCPGDQQVYLDLQFFDEMARRFSAAGDFAQAYVIAHEVGHHVQTLLGVSQQMQAARQRGARMEGDNGLLVRQELQADCYAGVWAYHAQQRHDWLEEGDLEEALNAANAIGDDNLQKRSQGRVVPDAFTHGTSAQRVRWFRDGFEHGDPARCDTFKAARL</sequence>
<dbReference type="EMBL" id="CP002881">
    <property type="protein sequence ID" value="AEJ04060.1"/>
    <property type="molecule type" value="Genomic_DNA"/>
</dbReference>